<evidence type="ECO:0000256" key="2">
    <source>
        <dbReference type="ARBA" id="ARBA00022448"/>
    </source>
</evidence>
<dbReference type="InterPro" id="IPR027417">
    <property type="entry name" value="P-loop_NTPase"/>
</dbReference>
<comment type="caution">
    <text evidence="5">The sequence shown here is derived from an EMBL/GenBank/DDBJ whole genome shotgun (WGS) entry which is preliminary data.</text>
</comment>
<dbReference type="InterPro" id="IPR003439">
    <property type="entry name" value="ABC_transporter-like_ATP-bd"/>
</dbReference>
<gene>
    <name evidence="5" type="ORF">H9838_02520</name>
</gene>
<comment type="similarity">
    <text evidence="1">Belongs to the ABC transporter superfamily.</text>
</comment>
<keyword evidence="2" id="KW-0813">Transport</keyword>
<evidence type="ECO:0000313" key="6">
    <source>
        <dbReference type="Proteomes" id="UP000823915"/>
    </source>
</evidence>
<dbReference type="Proteomes" id="UP000823915">
    <property type="component" value="Unassembled WGS sequence"/>
</dbReference>
<protein>
    <submittedName>
        <fullName evidence="5">ABC transporter ATP-binding protein</fullName>
    </submittedName>
</protein>
<evidence type="ECO:0000256" key="3">
    <source>
        <dbReference type="SAM" id="MobiDB-lite"/>
    </source>
</evidence>
<keyword evidence="5" id="KW-0067">ATP-binding</keyword>
<dbReference type="Pfam" id="PF00005">
    <property type="entry name" value="ABC_tran"/>
    <property type="match status" value="1"/>
</dbReference>
<name>A0A9D1YBE8_9FIRM</name>
<dbReference type="SUPFAM" id="SSF52540">
    <property type="entry name" value="P-loop containing nucleoside triphosphate hydrolases"/>
    <property type="match status" value="1"/>
</dbReference>
<dbReference type="EMBL" id="DXDU01000038">
    <property type="protein sequence ID" value="HIY26031.1"/>
    <property type="molecule type" value="Genomic_DNA"/>
</dbReference>
<dbReference type="AlphaFoldDB" id="A0A9D1YBE8"/>
<dbReference type="Gene3D" id="3.40.50.300">
    <property type="entry name" value="P-loop containing nucleotide triphosphate hydrolases"/>
    <property type="match status" value="1"/>
</dbReference>
<evidence type="ECO:0000259" key="4">
    <source>
        <dbReference type="Pfam" id="PF00005"/>
    </source>
</evidence>
<sequence>ALSKGYRQRVGIAQALLGNPEVIILDEPTVGLDPLQIIEIRTLVKELGQSHTVIFSSHILSEVQNLCDQILIISRGKLVAFDRPENLEKRLLGSNEITVVTDVPPAEASALLAGVAELTDCAAEERADGLTALRLKTDCTELHQVSREIFFAFAGAGKALLELSLKKASLEDVFLELTEHQEPPATEPDGAEQPEHQAETEPAEATESAETAEGKGEEEP</sequence>
<accession>A0A9D1YBE8</accession>
<evidence type="ECO:0000313" key="5">
    <source>
        <dbReference type="EMBL" id="HIY26031.1"/>
    </source>
</evidence>
<dbReference type="GO" id="GO:0005524">
    <property type="term" value="F:ATP binding"/>
    <property type="evidence" value="ECO:0007669"/>
    <property type="project" value="UniProtKB-KW"/>
</dbReference>
<evidence type="ECO:0000256" key="1">
    <source>
        <dbReference type="ARBA" id="ARBA00005417"/>
    </source>
</evidence>
<feature type="domain" description="ABC transporter" evidence="4">
    <location>
        <begin position="2"/>
        <end position="29"/>
    </location>
</feature>
<keyword evidence="5" id="KW-0547">Nucleotide-binding</keyword>
<reference evidence="5" key="1">
    <citation type="journal article" date="2021" name="PeerJ">
        <title>Extensive microbial diversity within the chicken gut microbiome revealed by metagenomics and culture.</title>
        <authorList>
            <person name="Gilroy R."/>
            <person name="Ravi A."/>
            <person name="Getino M."/>
            <person name="Pursley I."/>
            <person name="Horton D.L."/>
            <person name="Alikhan N.F."/>
            <person name="Baker D."/>
            <person name="Gharbi K."/>
            <person name="Hall N."/>
            <person name="Watson M."/>
            <person name="Adriaenssens E.M."/>
            <person name="Foster-Nyarko E."/>
            <person name="Jarju S."/>
            <person name="Secka A."/>
            <person name="Antonio M."/>
            <person name="Oren A."/>
            <person name="Chaudhuri R.R."/>
            <person name="La Ragione R."/>
            <person name="Hildebrand F."/>
            <person name="Pallen M.J."/>
        </authorList>
    </citation>
    <scope>NUCLEOTIDE SEQUENCE</scope>
    <source>
        <strain evidence="5">1282</strain>
    </source>
</reference>
<feature type="region of interest" description="Disordered" evidence="3">
    <location>
        <begin position="177"/>
        <end position="220"/>
    </location>
</feature>
<feature type="non-terminal residue" evidence="5">
    <location>
        <position position="1"/>
    </location>
</feature>
<organism evidence="5 6">
    <name type="scientific">Candidatus Acutalibacter pullistercoris</name>
    <dbReference type="NCBI Taxonomy" id="2838418"/>
    <lineage>
        <taxon>Bacteria</taxon>
        <taxon>Bacillati</taxon>
        <taxon>Bacillota</taxon>
        <taxon>Clostridia</taxon>
        <taxon>Eubacteriales</taxon>
        <taxon>Acutalibacteraceae</taxon>
        <taxon>Acutalibacter</taxon>
    </lineage>
</organism>
<reference evidence="5" key="2">
    <citation type="submission" date="2021-04" db="EMBL/GenBank/DDBJ databases">
        <authorList>
            <person name="Gilroy R."/>
        </authorList>
    </citation>
    <scope>NUCLEOTIDE SEQUENCE</scope>
    <source>
        <strain evidence="5">1282</strain>
    </source>
</reference>
<proteinExistence type="inferred from homology"/>
<dbReference type="GO" id="GO:0016887">
    <property type="term" value="F:ATP hydrolysis activity"/>
    <property type="evidence" value="ECO:0007669"/>
    <property type="project" value="InterPro"/>
</dbReference>
<dbReference type="PANTHER" id="PTHR43335">
    <property type="entry name" value="ABC TRANSPORTER, ATP-BINDING PROTEIN"/>
    <property type="match status" value="1"/>
</dbReference>